<feature type="transmembrane region" description="Helical" evidence="9">
    <location>
        <begin position="154"/>
        <end position="174"/>
    </location>
</feature>
<keyword evidence="4 9" id="KW-0997">Cell inner membrane</keyword>
<keyword evidence="13" id="KW-1185">Reference proteome</keyword>
<keyword evidence="5 9" id="KW-0812">Transmembrane</keyword>
<organism evidence="12 13">
    <name type="scientific">Vreelandella neptunia</name>
    <dbReference type="NCBI Taxonomy" id="115551"/>
    <lineage>
        <taxon>Bacteria</taxon>
        <taxon>Pseudomonadati</taxon>
        <taxon>Pseudomonadota</taxon>
        <taxon>Gammaproteobacteria</taxon>
        <taxon>Oceanospirillales</taxon>
        <taxon>Halomonadaceae</taxon>
        <taxon>Vreelandella</taxon>
    </lineage>
</organism>
<feature type="transmembrane region" description="Helical" evidence="9">
    <location>
        <begin position="113"/>
        <end position="134"/>
    </location>
</feature>
<keyword evidence="2 9" id="KW-0813">Transport</keyword>
<dbReference type="InterPro" id="IPR055348">
    <property type="entry name" value="DctQ"/>
</dbReference>
<proteinExistence type="inferred from homology"/>
<sequence length="214" mass="23217">MSSLATVPTIGTALMRRSLETPCRVAAISGGLLVAALAIITVVSILGRWLASAPILSELPILEWVGPITGDYELVEMGTAIAVFLFLPYCHLRGGHVTVDLLVMHAPPMVQRLLAVVAETLFLVVAGLMTWRLYHGLLDKRRYMETSMLLDIPLWWGYVGGLVGFALLTLVCLYRTCDAFTYDPHQQGSKQNSSNQNSPTQGSSAKESSAQGDL</sequence>
<evidence type="ECO:0000256" key="2">
    <source>
        <dbReference type="ARBA" id="ARBA00022448"/>
    </source>
</evidence>
<dbReference type="PANTHER" id="PTHR35011">
    <property type="entry name" value="2,3-DIKETO-L-GULONATE TRAP TRANSPORTER SMALL PERMEASE PROTEIN YIAM"/>
    <property type="match status" value="1"/>
</dbReference>
<dbReference type="InterPro" id="IPR007387">
    <property type="entry name" value="TRAP_DctQ"/>
</dbReference>
<evidence type="ECO:0000256" key="5">
    <source>
        <dbReference type="ARBA" id="ARBA00022692"/>
    </source>
</evidence>
<keyword evidence="6 9" id="KW-1133">Transmembrane helix</keyword>
<dbReference type="EMBL" id="CP140255">
    <property type="protein sequence ID" value="WQH12734.1"/>
    <property type="molecule type" value="Genomic_DNA"/>
</dbReference>
<dbReference type="PANTHER" id="PTHR35011:SF10">
    <property type="entry name" value="TRAP TRANSPORTER SMALL PERMEASE PROTEIN"/>
    <property type="match status" value="1"/>
</dbReference>
<feature type="compositionally biased region" description="Low complexity" evidence="10">
    <location>
        <begin position="186"/>
        <end position="204"/>
    </location>
</feature>
<comment type="similarity">
    <text evidence="8 9">Belongs to the TRAP transporter small permease family.</text>
</comment>
<feature type="transmembrane region" description="Helical" evidence="9">
    <location>
        <begin position="74"/>
        <end position="92"/>
    </location>
</feature>
<evidence type="ECO:0000259" key="11">
    <source>
        <dbReference type="Pfam" id="PF04290"/>
    </source>
</evidence>
<protein>
    <recommendedName>
        <fullName evidence="9">TRAP transporter small permease protein</fullName>
    </recommendedName>
</protein>
<evidence type="ECO:0000256" key="1">
    <source>
        <dbReference type="ARBA" id="ARBA00004429"/>
    </source>
</evidence>
<dbReference type="RefSeq" id="WP_223288347.1">
    <property type="nucleotide sequence ID" value="NZ_CP140255.1"/>
</dbReference>
<evidence type="ECO:0000313" key="12">
    <source>
        <dbReference type="EMBL" id="WQH12734.1"/>
    </source>
</evidence>
<feature type="transmembrane region" description="Helical" evidence="9">
    <location>
        <begin position="25"/>
        <end position="50"/>
    </location>
</feature>
<feature type="compositionally biased region" description="Polar residues" evidence="10">
    <location>
        <begin position="205"/>
        <end position="214"/>
    </location>
</feature>
<feature type="region of interest" description="Disordered" evidence="10">
    <location>
        <begin position="185"/>
        <end position="214"/>
    </location>
</feature>
<feature type="domain" description="Tripartite ATP-independent periplasmic transporters DctQ component" evidence="11">
    <location>
        <begin position="41"/>
        <end position="180"/>
    </location>
</feature>
<evidence type="ECO:0000313" key="13">
    <source>
        <dbReference type="Proteomes" id="UP001324794"/>
    </source>
</evidence>
<accession>A0ABZ0YKT0</accession>
<evidence type="ECO:0000256" key="3">
    <source>
        <dbReference type="ARBA" id="ARBA00022475"/>
    </source>
</evidence>
<comment type="subcellular location">
    <subcellularLocation>
        <location evidence="1 9">Cell inner membrane</location>
        <topology evidence="1 9">Multi-pass membrane protein</topology>
    </subcellularLocation>
</comment>
<dbReference type="Proteomes" id="UP001324794">
    <property type="component" value="Chromosome"/>
</dbReference>
<evidence type="ECO:0000256" key="10">
    <source>
        <dbReference type="SAM" id="MobiDB-lite"/>
    </source>
</evidence>
<reference evidence="12 13" key="1">
    <citation type="submission" date="2023-11" db="EMBL/GenBank/DDBJ databases">
        <title>MicrobeMod: A computational toolkit for identifying prokaryotic methylation and restriction-modification with nanopore sequencing.</title>
        <authorList>
            <person name="Crits-Christoph A."/>
            <person name="Kang S.C."/>
            <person name="Lee H."/>
            <person name="Ostrov N."/>
        </authorList>
    </citation>
    <scope>NUCLEOTIDE SEQUENCE [LARGE SCALE GENOMIC DNA]</scope>
    <source>
        <strain evidence="12 13">ATCC BAA-805</strain>
    </source>
</reference>
<evidence type="ECO:0000256" key="8">
    <source>
        <dbReference type="ARBA" id="ARBA00038436"/>
    </source>
</evidence>
<comment type="function">
    <text evidence="9">Part of the tripartite ATP-independent periplasmic (TRAP) transport system.</text>
</comment>
<evidence type="ECO:0000256" key="4">
    <source>
        <dbReference type="ARBA" id="ARBA00022519"/>
    </source>
</evidence>
<evidence type="ECO:0000256" key="7">
    <source>
        <dbReference type="ARBA" id="ARBA00023136"/>
    </source>
</evidence>
<dbReference type="Pfam" id="PF04290">
    <property type="entry name" value="DctQ"/>
    <property type="match status" value="1"/>
</dbReference>
<gene>
    <name evidence="12" type="ORF">SR894_21740</name>
</gene>
<comment type="subunit">
    <text evidence="9">The complex comprises the extracytoplasmic solute receptor protein and the two transmembrane proteins.</text>
</comment>
<name>A0ABZ0YKT0_9GAMM</name>
<evidence type="ECO:0000256" key="6">
    <source>
        <dbReference type="ARBA" id="ARBA00022989"/>
    </source>
</evidence>
<evidence type="ECO:0000256" key="9">
    <source>
        <dbReference type="RuleBase" id="RU369079"/>
    </source>
</evidence>
<keyword evidence="7 9" id="KW-0472">Membrane</keyword>
<keyword evidence="3" id="KW-1003">Cell membrane</keyword>